<evidence type="ECO:0008006" key="3">
    <source>
        <dbReference type="Google" id="ProtNLM"/>
    </source>
</evidence>
<keyword evidence="2" id="KW-1185">Reference proteome</keyword>
<dbReference type="RefSeq" id="WP_271418006.1">
    <property type="nucleotide sequence ID" value="NZ_CP115668.1"/>
</dbReference>
<dbReference type="Proteomes" id="UP001212097">
    <property type="component" value="Chromosome"/>
</dbReference>
<proteinExistence type="predicted"/>
<accession>A0ABY7QXP4</accession>
<reference evidence="1 2" key="1">
    <citation type="submission" date="2023-01" db="EMBL/GenBank/DDBJ databases">
        <authorList>
            <person name="Lee S.H."/>
            <person name="Jung H.S."/>
            <person name="Yun J.U."/>
        </authorList>
    </citation>
    <scope>NUCLEOTIDE SEQUENCE [LARGE SCALE GENOMIC DNA]</scope>
    <source>
        <strain evidence="1 2">CBA3108</strain>
    </source>
</reference>
<name>A0ABY7QXP4_9ACTN</name>
<gene>
    <name evidence="1" type="ORF">O6R08_10220</name>
</gene>
<protein>
    <recommendedName>
        <fullName evidence="3">Toxin-antitoxin system, antitoxin component, ribbon-helix-helix domain protein</fullName>
    </recommendedName>
</protein>
<sequence length="101" mass="11514">MSDVADDDDLYVDDLVDELRDEMRKRGYTETLEFLDEEADHDNGYDISLAVSAAYGHGIPIPEHFIEDFKTLDRIGDIQPGDVDHLNDVLALQRERGLISY</sequence>
<reference evidence="1 2" key="2">
    <citation type="submission" date="2023-06" db="EMBL/GenBank/DDBJ databases">
        <title>The Gram-positive Non-spore-bearing Anaerobic Bacilli of Human Feces.</title>
        <authorList>
            <person name="Eggerth A.H."/>
        </authorList>
    </citation>
    <scope>NUCLEOTIDE SEQUENCE [LARGE SCALE GENOMIC DNA]</scope>
    <source>
        <strain evidence="1 2">CBA3108</strain>
    </source>
</reference>
<organism evidence="1 2">
    <name type="scientific">Cutibacterium equinum</name>
    <dbReference type="NCBI Taxonomy" id="3016342"/>
    <lineage>
        <taxon>Bacteria</taxon>
        <taxon>Bacillati</taxon>
        <taxon>Actinomycetota</taxon>
        <taxon>Actinomycetes</taxon>
        <taxon>Propionibacteriales</taxon>
        <taxon>Propionibacteriaceae</taxon>
        <taxon>Cutibacterium</taxon>
    </lineage>
</organism>
<evidence type="ECO:0000313" key="2">
    <source>
        <dbReference type="Proteomes" id="UP001212097"/>
    </source>
</evidence>
<evidence type="ECO:0000313" key="1">
    <source>
        <dbReference type="EMBL" id="WCC79821.1"/>
    </source>
</evidence>
<dbReference type="EMBL" id="CP115668">
    <property type="protein sequence ID" value="WCC79821.1"/>
    <property type="molecule type" value="Genomic_DNA"/>
</dbReference>